<feature type="repeat" description="Solcar" evidence="9">
    <location>
        <begin position="344"/>
        <end position="431"/>
    </location>
</feature>
<gene>
    <name evidence="12" type="ORF">CSSPTR1EN2_LOCUS2606</name>
</gene>
<feature type="transmembrane region" description="Helical" evidence="11">
    <location>
        <begin position="344"/>
        <end position="364"/>
    </location>
</feature>
<evidence type="ECO:0000256" key="9">
    <source>
        <dbReference type="PROSITE-ProRule" id="PRU00282"/>
    </source>
</evidence>
<keyword evidence="4 9" id="KW-0812">Transmembrane</keyword>
<keyword evidence="7" id="KW-0496">Mitochondrion</keyword>
<evidence type="ECO:0000313" key="12">
    <source>
        <dbReference type="EMBL" id="CAK9194598.1"/>
    </source>
</evidence>
<dbReference type="InterPro" id="IPR023395">
    <property type="entry name" value="MCP_dom_sf"/>
</dbReference>
<evidence type="ECO:0000256" key="3">
    <source>
        <dbReference type="ARBA" id="ARBA00022448"/>
    </source>
</evidence>
<dbReference type="Gene3D" id="1.50.40.10">
    <property type="entry name" value="Mitochondrial carrier domain"/>
    <property type="match status" value="2"/>
</dbReference>
<evidence type="ECO:0000256" key="8">
    <source>
        <dbReference type="ARBA" id="ARBA00023136"/>
    </source>
</evidence>
<keyword evidence="13" id="KW-1185">Reference proteome</keyword>
<dbReference type="SUPFAM" id="SSF103506">
    <property type="entry name" value="Mitochondrial carrier"/>
    <property type="match status" value="2"/>
</dbReference>
<organism evidence="12 13">
    <name type="scientific">Sphagnum troendelagicum</name>
    <dbReference type="NCBI Taxonomy" id="128251"/>
    <lineage>
        <taxon>Eukaryota</taxon>
        <taxon>Viridiplantae</taxon>
        <taxon>Streptophyta</taxon>
        <taxon>Embryophyta</taxon>
        <taxon>Bryophyta</taxon>
        <taxon>Sphagnophytina</taxon>
        <taxon>Sphagnopsida</taxon>
        <taxon>Sphagnales</taxon>
        <taxon>Sphagnaceae</taxon>
        <taxon>Sphagnum</taxon>
    </lineage>
</organism>
<keyword evidence="8 9" id="KW-0472">Membrane</keyword>
<dbReference type="InterPro" id="IPR018108">
    <property type="entry name" value="MCP_transmembrane"/>
</dbReference>
<dbReference type="PROSITE" id="PS50920">
    <property type="entry name" value="SOLCAR"/>
    <property type="match status" value="3"/>
</dbReference>
<dbReference type="EMBL" id="OZ019902">
    <property type="protein sequence ID" value="CAK9194598.1"/>
    <property type="molecule type" value="Genomic_DNA"/>
</dbReference>
<evidence type="ECO:0000256" key="11">
    <source>
        <dbReference type="SAM" id="Phobius"/>
    </source>
</evidence>
<evidence type="ECO:0000256" key="7">
    <source>
        <dbReference type="ARBA" id="ARBA00023128"/>
    </source>
</evidence>
<name>A0ABP0TEJ7_9BRYO</name>
<feature type="repeat" description="Solcar" evidence="9">
    <location>
        <begin position="230"/>
        <end position="334"/>
    </location>
</feature>
<evidence type="ECO:0000256" key="1">
    <source>
        <dbReference type="ARBA" id="ARBA00004225"/>
    </source>
</evidence>
<dbReference type="Pfam" id="PF00153">
    <property type="entry name" value="Mito_carr"/>
    <property type="match status" value="4"/>
</dbReference>
<keyword evidence="6 11" id="KW-1133">Transmembrane helix</keyword>
<dbReference type="Proteomes" id="UP001497512">
    <property type="component" value="Chromosome 10"/>
</dbReference>
<evidence type="ECO:0000256" key="2">
    <source>
        <dbReference type="ARBA" id="ARBA00006375"/>
    </source>
</evidence>
<reference evidence="12" key="1">
    <citation type="submission" date="2024-02" db="EMBL/GenBank/DDBJ databases">
        <authorList>
            <consortium name="ELIXIR-Norway"/>
            <consortium name="Elixir Norway"/>
        </authorList>
    </citation>
    <scope>NUCLEOTIDE SEQUENCE</scope>
</reference>
<keyword evidence="3 10" id="KW-0813">Transport</keyword>
<feature type="transmembrane region" description="Helical" evidence="11">
    <location>
        <begin position="66"/>
        <end position="88"/>
    </location>
</feature>
<protein>
    <recommendedName>
        <fullName evidence="14">Mitochondrial carrier</fullName>
    </recommendedName>
</protein>
<evidence type="ECO:0000256" key="6">
    <source>
        <dbReference type="ARBA" id="ARBA00022989"/>
    </source>
</evidence>
<dbReference type="PANTHER" id="PTHR45624:SF12">
    <property type="entry name" value="MITOCHONDRIAL ORNITHINE TRANSPORTER 1"/>
    <property type="match status" value="1"/>
</dbReference>
<dbReference type="InterPro" id="IPR050567">
    <property type="entry name" value="Mitochondrial_Carrier"/>
</dbReference>
<evidence type="ECO:0000256" key="5">
    <source>
        <dbReference type="ARBA" id="ARBA00022737"/>
    </source>
</evidence>
<evidence type="ECO:0008006" key="14">
    <source>
        <dbReference type="Google" id="ProtNLM"/>
    </source>
</evidence>
<sequence>MGMGVVGKDLTAGTLAGIAQLLVGHPFDTVKVKLQSQLAPAPGQQPKYNGALDAVRKILATEGPRGLYRGLVAPLATVALFNAVLFTARGQMETILLHDKTPGTQLSIRQQMVAGAGAGVAVSFVACPTELVKCRLQAQNADEDQNPAAATHDQRELSGLSSLRLVPAFHTVQQPAQNFQGNITPTGTVIDVEHAYGMRTTLSVQDSADFGMRTLETQTTASGTIMAGDTSQGTSILQSQVVNTQGTEILQPQPTVSTATTRNQVIGQTNTRAITSAPVLGSQAHYRGSLDVARQVFTSEGGWTGFFKGMTPTLLREVFGNAASFAAYQGTRQLMARGGQISQLGMGSQLLAGGVAGAMFWLFVYPADVIKSRIQVDTYPNPQYKGTIDAFRKVYAAEGVKGLYRGFGPAMARSVPANAVCFFIYDLVRKQLS</sequence>
<comment type="subcellular location">
    <subcellularLocation>
        <location evidence="1">Mitochondrion membrane</location>
        <topology evidence="1">Multi-pass membrane protein</topology>
    </subcellularLocation>
</comment>
<feature type="repeat" description="Solcar" evidence="9">
    <location>
        <begin position="4"/>
        <end position="95"/>
    </location>
</feature>
<evidence type="ECO:0000256" key="10">
    <source>
        <dbReference type="RuleBase" id="RU000488"/>
    </source>
</evidence>
<evidence type="ECO:0000313" key="13">
    <source>
        <dbReference type="Proteomes" id="UP001497512"/>
    </source>
</evidence>
<evidence type="ECO:0000256" key="4">
    <source>
        <dbReference type="ARBA" id="ARBA00022692"/>
    </source>
</evidence>
<dbReference type="PANTHER" id="PTHR45624">
    <property type="entry name" value="MITOCHONDRIAL BASIC AMINO ACIDS TRANSPORTER-RELATED"/>
    <property type="match status" value="1"/>
</dbReference>
<comment type="similarity">
    <text evidence="2 10">Belongs to the mitochondrial carrier (TC 2.A.29) family.</text>
</comment>
<keyword evidence="5" id="KW-0677">Repeat</keyword>
<proteinExistence type="inferred from homology"/>
<accession>A0ABP0TEJ7</accession>